<evidence type="ECO:0000256" key="4">
    <source>
        <dbReference type="ARBA" id="ARBA00022723"/>
    </source>
</evidence>
<dbReference type="InterPro" id="IPR004421">
    <property type="entry name" value="Carbamoyltransferase_HypF"/>
</dbReference>
<evidence type="ECO:0000259" key="11">
    <source>
        <dbReference type="PROSITE" id="PS51163"/>
    </source>
</evidence>
<dbReference type="Pfam" id="PF00708">
    <property type="entry name" value="Acylphosphatase"/>
    <property type="match status" value="1"/>
</dbReference>
<dbReference type="InterPro" id="IPR006070">
    <property type="entry name" value="Sua5-like_dom"/>
</dbReference>
<dbReference type="AlphaFoldDB" id="A6URC2"/>
<dbReference type="GO" id="GO:0016874">
    <property type="term" value="F:ligase activity"/>
    <property type="evidence" value="ECO:0007669"/>
    <property type="project" value="UniProtKB-UniRule"/>
</dbReference>
<proteinExistence type="inferred from homology"/>
<dbReference type="InterPro" id="IPR017968">
    <property type="entry name" value="Acylphosphatase_CS"/>
</dbReference>
<dbReference type="eggNOG" id="arCOG01187">
    <property type="taxonomic scope" value="Archaea"/>
</dbReference>
<dbReference type="Gene3D" id="3.30.110.120">
    <property type="match status" value="1"/>
</dbReference>
<dbReference type="PANTHER" id="PTHR42959:SF1">
    <property type="entry name" value="CARBAMOYLTRANSFERASE HYPF"/>
    <property type="match status" value="1"/>
</dbReference>
<dbReference type="STRING" id="406327.Mevan_1145"/>
<dbReference type="NCBIfam" id="TIGR00143">
    <property type="entry name" value="hypF"/>
    <property type="match status" value="1"/>
</dbReference>
<sequence length="775" mass="87808">MELKRIDVKGIVQGVGFRPFVYRIARENKLKGHVKNMGNYVEILVQGNSNDISLFLSDLISKKPPLSHLNDIKITNITSKEIYSDFFIKLSEKTENEEEGTIPPDISICDECLYEIMNKNDRREGYAFTACTNCGPRFTVIEKLPYDRENTSMDDFSLCEACKLEYENPKDRRFHAQATCCKNCGPNLFITDKYGKIISKSIYDAVKFLENGKILAIKGIGGTHLVCSSSSDTAVLELRKRLNRPTQAFAIMTKVEYINYFSDTSKVELNTILSPKRPIVALKKNKFYKNYFSAHVSNLDTIGVMLPYSGLHYLLFENTNEISYIMTSANLPGLPMSVDNDQILEKLGDIADYFLLHDRKIINRCDDSVLKEINKKMIFLRRSRGYAPEPVEIINQENIKYNKKNILALGPELNSVACLVKNNKFYLTQYIGNTGKYETFNYLKSAVLNLIKITNTNKIDAIVCDLHPEFNSTHFANELGKKYGCKVVQIQHHESHAYSLIGDSDNFKNNITIAIDGLGYGNDGNIWGGEIFLFKDKNIERIGHLKEHFQPGGDLASKYPLRMLLSILKEFLEVKELLEFISRYGYFSEKELKILIFQLEKGINVSKTTSTGRILDSISALLSVCFEKTYDGEPSIRLEALANSYSGLNAEIENAVKESIEITGNVLNTTKIVQKCYEMLIYHEPVEKIAYFAHIALSDGLSKIAIENAKKYSIEYVGITGGVSYNKIICERIIENIEKESLKPLFHEKIPNGDGGISFGQAVGYLLNLDKYDKI</sequence>
<keyword evidence="9" id="KW-0378">Hydrolase</keyword>
<dbReference type="InterPro" id="IPR011125">
    <property type="entry name" value="Znf_HypF"/>
</dbReference>
<keyword evidence="13" id="KW-1185">Reference proteome</keyword>
<reference evidence="12" key="1">
    <citation type="submission" date="2007-06" db="EMBL/GenBank/DDBJ databases">
        <title>Complete sequence of Methanococcus vannielii SB.</title>
        <authorList>
            <consortium name="US DOE Joint Genome Institute"/>
            <person name="Copeland A."/>
            <person name="Lucas S."/>
            <person name="Lapidus A."/>
            <person name="Barry K."/>
            <person name="Glavina del Rio T."/>
            <person name="Dalin E."/>
            <person name="Tice H."/>
            <person name="Pitluck S."/>
            <person name="Chain P."/>
            <person name="Malfatti S."/>
            <person name="Shin M."/>
            <person name="Vergez L."/>
            <person name="Schmutz J."/>
            <person name="Larimer F."/>
            <person name="Land M."/>
            <person name="Hauser L."/>
            <person name="Kyrpides N."/>
            <person name="Anderson I."/>
            <person name="Sieprawska-Lupa M."/>
            <person name="Whitman W.B."/>
            <person name="Richardson P."/>
        </authorList>
    </citation>
    <scope>NUCLEOTIDE SEQUENCE [LARGE SCALE GENOMIC DNA]</scope>
    <source>
        <strain evidence="12">SB</strain>
    </source>
</reference>
<evidence type="ECO:0000256" key="9">
    <source>
        <dbReference type="PROSITE-ProRule" id="PRU00520"/>
    </source>
</evidence>
<dbReference type="PIRSF" id="PIRSF006256">
    <property type="entry name" value="CMPcnvr_hdrg_mat"/>
    <property type="match status" value="1"/>
</dbReference>
<dbReference type="PROSITE" id="PS51163">
    <property type="entry name" value="YRDC"/>
    <property type="match status" value="1"/>
</dbReference>
<dbReference type="GO" id="GO:0003998">
    <property type="term" value="F:acylphosphatase activity"/>
    <property type="evidence" value="ECO:0007669"/>
    <property type="project" value="UniProtKB-EC"/>
</dbReference>
<comment type="pathway">
    <text evidence="1">Protein modification; [NiFe] hydrogenase maturation.</text>
</comment>
<evidence type="ECO:0000313" key="12">
    <source>
        <dbReference type="EMBL" id="ABR55044.1"/>
    </source>
</evidence>
<dbReference type="PANTHER" id="PTHR42959">
    <property type="entry name" value="CARBAMOYLTRANSFERASE"/>
    <property type="match status" value="1"/>
</dbReference>
<feature type="domain" description="Acylphosphatase-like" evidence="10">
    <location>
        <begin position="3"/>
        <end position="90"/>
    </location>
</feature>
<dbReference type="RefSeq" id="WP_012065959.1">
    <property type="nucleotide sequence ID" value="NC_009634.1"/>
</dbReference>
<dbReference type="GeneID" id="5325753"/>
<dbReference type="InterPro" id="IPR041440">
    <property type="entry name" value="HypF_C"/>
</dbReference>
<dbReference type="PROSITE" id="PS00150">
    <property type="entry name" value="ACYLPHOSPHATASE_1"/>
    <property type="match status" value="1"/>
</dbReference>
<feature type="domain" description="YrdC-like" evidence="11">
    <location>
        <begin position="199"/>
        <end position="385"/>
    </location>
</feature>
<dbReference type="Gene3D" id="3.30.420.40">
    <property type="match status" value="1"/>
</dbReference>
<dbReference type="Pfam" id="PF07503">
    <property type="entry name" value="zf-HYPF"/>
    <property type="match status" value="2"/>
</dbReference>
<keyword evidence="5" id="KW-0863">Zinc-finger</keyword>
<evidence type="ECO:0000313" key="13">
    <source>
        <dbReference type="Proteomes" id="UP000001107"/>
    </source>
</evidence>
<evidence type="ECO:0000256" key="8">
    <source>
        <dbReference type="PIRNR" id="PIRNR006256"/>
    </source>
</evidence>
<dbReference type="PROSITE" id="PS51160">
    <property type="entry name" value="ACYLPHOSPHATASE_3"/>
    <property type="match status" value="1"/>
</dbReference>
<dbReference type="Gene3D" id="3.90.870.50">
    <property type="match status" value="1"/>
</dbReference>
<feature type="active site" evidence="9">
    <location>
        <position position="36"/>
    </location>
</feature>
<dbReference type="InterPro" id="IPR055128">
    <property type="entry name" value="HypF_C_2"/>
</dbReference>
<gene>
    <name evidence="12" type="ordered locus">Mevan_1145</name>
</gene>
<dbReference type="Pfam" id="PF22521">
    <property type="entry name" value="HypF_C_2"/>
    <property type="match status" value="1"/>
</dbReference>
<evidence type="ECO:0000256" key="6">
    <source>
        <dbReference type="ARBA" id="ARBA00022833"/>
    </source>
</evidence>
<evidence type="ECO:0000259" key="10">
    <source>
        <dbReference type="PROSITE" id="PS51160"/>
    </source>
</evidence>
<dbReference type="EC" id="6.2.-.-" evidence="8"/>
<dbReference type="EMBL" id="CP000742">
    <property type="protein sequence ID" value="ABR55044.1"/>
    <property type="molecule type" value="Genomic_DNA"/>
</dbReference>
<keyword evidence="3" id="KW-0436">Ligase</keyword>
<dbReference type="InterPro" id="IPR051060">
    <property type="entry name" value="Carbamoyltrans_HypF-like"/>
</dbReference>
<feature type="active site" evidence="9">
    <location>
        <position position="18"/>
    </location>
</feature>
<dbReference type="GO" id="GO:0016743">
    <property type="term" value="F:carboxyl- or carbamoyltransferase activity"/>
    <property type="evidence" value="ECO:0007669"/>
    <property type="project" value="UniProtKB-UniRule"/>
</dbReference>
<comment type="catalytic activity">
    <reaction evidence="7">
        <text>C-terminal L-cysteinyl-[HypE protein] + carbamoyl phosphate + ATP + H2O = C-terminal S-carboxamide-L-cysteinyl-[HypE protein] + AMP + phosphate + diphosphate + H(+)</text>
        <dbReference type="Rhea" id="RHEA:55636"/>
        <dbReference type="Rhea" id="RHEA-COMP:14247"/>
        <dbReference type="Rhea" id="RHEA-COMP:14392"/>
        <dbReference type="ChEBI" id="CHEBI:15377"/>
        <dbReference type="ChEBI" id="CHEBI:15378"/>
        <dbReference type="ChEBI" id="CHEBI:30616"/>
        <dbReference type="ChEBI" id="CHEBI:33019"/>
        <dbReference type="ChEBI" id="CHEBI:43474"/>
        <dbReference type="ChEBI" id="CHEBI:58228"/>
        <dbReference type="ChEBI" id="CHEBI:76913"/>
        <dbReference type="ChEBI" id="CHEBI:139126"/>
        <dbReference type="ChEBI" id="CHEBI:456215"/>
    </reaction>
</comment>
<dbReference type="Pfam" id="PF17788">
    <property type="entry name" value="HypF_C"/>
    <property type="match status" value="1"/>
</dbReference>
<dbReference type="GO" id="GO:0003725">
    <property type="term" value="F:double-stranded RNA binding"/>
    <property type="evidence" value="ECO:0007669"/>
    <property type="project" value="InterPro"/>
</dbReference>
<dbReference type="UniPathway" id="UPA00335"/>
<keyword evidence="6" id="KW-0862">Zinc</keyword>
<dbReference type="Pfam" id="PF01300">
    <property type="entry name" value="Sua5_yciO_yrdC"/>
    <property type="match status" value="1"/>
</dbReference>
<evidence type="ECO:0000256" key="7">
    <source>
        <dbReference type="ARBA" id="ARBA00048220"/>
    </source>
</evidence>
<evidence type="ECO:0000256" key="5">
    <source>
        <dbReference type="ARBA" id="ARBA00022771"/>
    </source>
</evidence>
<name>A6URC2_METVS</name>
<evidence type="ECO:0000256" key="3">
    <source>
        <dbReference type="ARBA" id="ARBA00022598"/>
    </source>
</evidence>
<dbReference type="InterPro" id="IPR017945">
    <property type="entry name" value="DHBP_synth_RibB-like_a/b_dom"/>
</dbReference>
<dbReference type="HOGENOM" id="CLU_009164_0_0_2"/>
<accession>A6URC2</accession>
<protein>
    <recommendedName>
        <fullName evidence="8">Carbamoyltransferase</fullName>
        <ecNumber evidence="8">6.2.-.-</ecNumber>
    </recommendedName>
</protein>
<dbReference type="Gene3D" id="3.30.420.360">
    <property type="match status" value="1"/>
</dbReference>
<keyword evidence="4" id="KW-0479">Metal-binding</keyword>
<dbReference type="Proteomes" id="UP000001107">
    <property type="component" value="Chromosome"/>
</dbReference>
<dbReference type="InterPro" id="IPR036046">
    <property type="entry name" value="Acylphosphatase-like_dom_sf"/>
</dbReference>
<comment type="similarity">
    <text evidence="2 8">Belongs to the carbamoyltransferase HypF family.</text>
</comment>
<dbReference type="OrthoDB" id="371970at2157"/>
<organism evidence="12 13">
    <name type="scientific">Methanococcus vannielii (strain ATCC 35089 / DSM 1224 / JCM 13029 / OCM 148 / SB)</name>
    <dbReference type="NCBI Taxonomy" id="406327"/>
    <lineage>
        <taxon>Archaea</taxon>
        <taxon>Methanobacteriati</taxon>
        <taxon>Methanobacteriota</taxon>
        <taxon>Methanomada group</taxon>
        <taxon>Methanococci</taxon>
        <taxon>Methanococcales</taxon>
        <taxon>Methanococcaceae</taxon>
        <taxon>Methanococcus</taxon>
    </lineage>
</organism>
<dbReference type="SUPFAM" id="SSF55821">
    <property type="entry name" value="YrdC/RibB"/>
    <property type="match status" value="1"/>
</dbReference>
<comment type="catalytic activity">
    <reaction evidence="9">
        <text>an acyl phosphate + H2O = a carboxylate + phosphate + H(+)</text>
        <dbReference type="Rhea" id="RHEA:14965"/>
        <dbReference type="ChEBI" id="CHEBI:15377"/>
        <dbReference type="ChEBI" id="CHEBI:15378"/>
        <dbReference type="ChEBI" id="CHEBI:29067"/>
        <dbReference type="ChEBI" id="CHEBI:43474"/>
        <dbReference type="ChEBI" id="CHEBI:59918"/>
        <dbReference type="EC" id="3.6.1.7"/>
    </reaction>
</comment>
<evidence type="ECO:0000256" key="2">
    <source>
        <dbReference type="ARBA" id="ARBA00008097"/>
    </source>
</evidence>
<dbReference type="GO" id="GO:0008270">
    <property type="term" value="F:zinc ion binding"/>
    <property type="evidence" value="ECO:0007669"/>
    <property type="project" value="UniProtKB-KW"/>
</dbReference>
<dbReference type="SUPFAM" id="SSF54975">
    <property type="entry name" value="Acylphosphatase/BLUF domain-like"/>
    <property type="match status" value="1"/>
</dbReference>
<dbReference type="KEGG" id="mvn:Mevan_1145"/>
<evidence type="ECO:0000256" key="1">
    <source>
        <dbReference type="ARBA" id="ARBA00004711"/>
    </source>
</evidence>
<dbReference type="InterPro" id="IPR001792">
    <property type="entry name" value="Acylphosphatase-like_dom"/>
</dbReference>
<dbReference type="GO" id="GO:0051604">
    <property type="term" value="P:protein maturation"/>
    <property type="evidence" value="ECO:0007669"/>
    <property type="project" value="TreeGrafter"/>
</dbReference>